<dbReference type="PANTHER" id="PTHR36435:SF1">
    <property type="entry name" value="CAAX AMINO TERMINAL PROTEASE FAMILY PROTEIN"/>
    <property type="match status" value="1"/>
</dbReference>
<name>A0ABM9FXZ2_9BACL</name>
<feature type="transmembrane region" description="Helical" evidence="1">
    <location>
        <begin position="37"/>
        <end position="54"/>
    </location>
</feature>
<dbReference type="InterPro" id="IPR052710">
    <property type="entry name" value="CAAX_protease"/>
</dbReference>
<dbReference type="Pfam" id="PF02517">
    <property type="entry name" value="Rce1-like"/>
    <property type="match status" value="1"/>
</dbReference>
<feature type="domain" description="CAAX prenyl protease 2/Lysostaphin resistance protein A-like" evidence="2">
    <location>
        <begin position="9"/>
        <end position="92"/>
    </location>
</feature>
<keyword evidence="1" id="KW-0472">Membrane</keyword>
<keyword evidence="3" id="KW-0482">Metalloprotease</keyword>
<keyword evidence="3" id="KW-0378">Hydrolase</keyword>
<dbReference type="Proteomes" id="UP001154322">
    <property type="component" value="Unassembled WGS sequence"/>
</dbReference>
<keyword evidence="3" id="KW-0645">Protease</keyword>
<dbReference type="GO" id="GO:0008237">
    <property type="term" value="F:metallopeptidase activity"/>
    <property type="evidence" value="ECO:0007669"/>
    <property type="project" value="UniProtKB-KW"/>
</dbReference>
<evidence type="ECO:0000256" key="1">
    <source>
        <dbReference type="SAM" id="Phobius"/>
    </source>
</evidence>
<proteinExistence type="predicted"/>
<dbReference type="EMBL" id="CALYLO010000001">
    <property type="protein sequence ID" value="CAH8244097.1"/>
    <property type="molecule type" value="Genomic_DNA"/>
</dbReference>
<comment type="caution">
    <text evidence="3">The sequence shown here is derived from an EMBL/GenBank/DDBJ whole genome shotgun (WGS) entry which is preliminary data.</text>
</comment>
<sequence length="104" mass="11266">MAESSAFELTLMMGSVVAPFVEEVVNRGVIYRYLRSRFGVLAGVIVSALIFGAGHAPELMLNAFVTGSLFALFYGTSGTLWMPVMLHGIMNATVICIYTSGNFY</sequence>
<accession>A0ABM9FXZ2</accession>
<keyword evidence="1" id="KW-1133">Transmembrane helix</keyword>
<organism evidence="3 4">
    <name type="scientific">Paenibacillus melissococcoides</name>
    <dbReference type="NCBI Taxonomy" id="2912268"/>
    <lineage>
        <taxon>Bacteria</taxon>
        <taxon>Bacillati</taxon>
        <taxon>Bacillota</taxon>
        <taxon>Bacilli</taxon>
        <taxon>Bacillales</taxon>
        <taxon>Paenibacillaceae</taxon>
        <taxon>Paenibacillus</taxon>
    </lineage>
</organism>
<protein>
    <submittedName>
        <fullName evidence="3">CPBP family intramembrane metalloprotease</fullName>
    </submittedName>
</protein>
<dbReference type="InterPro" id="IPR003675">
    <property type="entry name" value="Rce1/LyrA-like_dom"/>
</dbReference>
<keyword evidence="4" id="KW-1185">Reference proteome</keyword>
<evidence type="ECO:0000259" key="2">
    <source>
        <dbReference type="Pfam" id="PF02517"/>
    </source>
</evidence>
<dbReference type="PANTHER" id="PTHR36435">
    <property type="entry name" value="SLR1288 PROTEIN"/>
    <property type="match status" value="1"/>
</dbReference>
<keyword evidence="1" id="KW-0812">Transmembrane</keyword>
<evidence type="ECO:0000313" key="3">
    <source>
        <dbReference type="EMBL" id="CAH8244097.1"/>
    </source>
</evidence>
<reference evidence="3" key="1">
    <citation type="submission" date="2022-06" db="EMBL/GenBank/DDBJ databases">
        <authorList>
            <person name="Dietemann V."/>
            <person name="Ory F."/>
            <person name="Dainat B."/>
            <person name="Oberhansli S."/>
        </authorList>
    </citation>
    <scope>NUCLEOTIDE SEQUENCE</scope>
    <source>
        <strain evidence="3">Ena-SAMPLE-TAB-26-04-2022-14:26:32:270-5432</strain>
    </source>
</reference>
<evidence type="ECO:0000313" key="4">
    <source>
        <dbReference type="Proteomes" id="UP001154322"/>
    </source>
</evidence>
<gene>
    <name evidence="3" type="ORF">WJ0W_001336</name>
</gene>